<evidence type="ECO:0000256" key="2">
    <source>
        <dbReference type="SAM" id="Phobius"/>
    </source>
</evidence>
<evidence type="ECO:0000256" key="1">
    <source>
        <dbReference type="SAM" id="MobiDB-lite"/>
    </source>
</evidence>
<evidence type="ECO:0000313" key="3">
    <source>
        <dbReference type="EMBL" id="KAA9380083.1"/>
    </source>
</evidence>
<reference evidence="3 4" key="1">
    <citation type="submission" date="2019-09" db="EMBL/GenBank/DDBJ databases">
        <title>Screening of Novel Bioactive Compounds from Soil-Associated.</title>
        <authorList>
            <person name="Gong X."/>
        </authorList>
    </citation>
    <scope>NUCLEOTIDE SEQUENCE [LARGE SCALE GENOMIC DNA]</scope>
    <source>
        <strain evidence="3 4">Gxj-6</strain>
    </source>
</reference>
<feature type="transmembrane region" description="Helical" evidence="2">
    <location>
        <begin position="127"/>
        <end position="146"/>
    </location>
</feature>
<accession>A0A5J5K9L8</accession>
<keyword evidence="2" id="KW-0472">Membrane</keyword>
<evidence type="ECO:0000313" key="4">
    <source>
        <dbReference type="Proteomes" id="UP000327011"/>
    </source>
</evidence>
<dbReference type="Pfam" id="PF10935">
    <property type="entry name" value="DUF2637"/>
    <property type="match status" value="1"/>
</dbReference>
<protein>
    <submittedName>
        <fullName evidence="3">DUF2637 domain-containing protein</fullName>
    </submittedName>
</protein>
<sequence length="332" mass="37733">MGPHRRHRDCVLRGRRRRLRLRHSSRTDPLPRQRRGRRPSRDPPCSRWRSVIRNLTRAVVLAACVVAPLVVALAVLGGIGSFATLRHLAEPWFGPQAWIVPIGIDLGILALLAWDLLMEFADLPWPVLHWIAWAFITATVILNISAAHGDPIAGLMHAAMPVLFVTVIEGIRHLIRRWVGLATGTRRERVPLSRWLLAPISSFMLWRRMVLWNVTSYPRGLQLEYLHLEAVSALHQVHGRWLWRWKAPLSERTAVRLQLAGAAFPVPQIPQQQDSDDQLIQAAQAIVARAEQRGVRLSQMDLAAQLRAQGHRIANERLRWLATAIGLRREPV</sequence>
<name>A0A5J5K9L8_9ACTN</name>
<feature type="transmembrane region" description="Helical" evidence="2">
    <location>
        <begin position="152"/>
        <end position="171"/>
    </location>
</feature>
<keyword evidence="2" id="KW-1133">Transmembrane helix</keyword>
<dbReference type="InterPro" id="IPR021235">
    <property type="entry name" value="DUF2637"/>
</dbReference>
<feature type="transmembrane region" description="Helical" evidence="2">
    <location>
        <begin position="97"/>
        <end position="115"/>
    </location>
</feature>
<keyword evidence="4" id="KW-1185">Reference proteome</keyword>
<comment type="caution">
    <text evidence="3">The sequence shown here is derived from an EMBL/GenBank/DDBJ whole genome shotgun (WGS) entry which is preliminary data.</text>
</comment>
<keyword evidence="2" id="KW-0812">Transmembrane</keyword>
<dbReference type="Proteomes" id="UP000327011">
    <property type="component" value="Unassembled WGS sequence"/>
</dbReference>
<dbReference type="EMBL" id="VYTZ01000003">
    <property type="protein sequence ID" value="KAA9380083.1"/>
    <property type="molecule type" value="Genomic_DNA"/>
</dbReference>
<feature type="transmembrane region" description="Helical" evidence="2">
    <location>
        <begin position="58"/>
        <end position="85"/>
    </location>
</feature>
<dbReference type="AlphaFoldDB" id="A0A5J5K9L8"/>
<gene>
    <name evidence="3" type="ORF">F5972_10790</name>
</gene>
<feature type="region of interest" description="Disordered" evidence="1">
    <location>
        <begin position="23"/>
        <end position="43"/>
    </location>
</feature>
<proteinExistence type="predicted"/>
<organism evidence="3 4">
    <name type="scientific">Microbispora cellulosiformans</name>
    <dbReference type="NCBI Taxonomy" id="2614688"/>
    <lineage>
        <taxon>Bacteria</taxon>
        <taxon>Bacillati</taxon>
        <taxon>Actinomycetota</taxon>
        <taxon>Actinomycetes</taxon>
        <taxon>Streptosporangiales</taxon>
        <taxon>Streptosporangiaceae</taxon>
        <taxon>Microbispora</taxon>
    </lineage>
</organism>